<dbReference type="GO" id="GO:0016020">
    <property type="term" value="C:membrane"/>
    <property type="evidence" value="ECO:0007669"/>
    <property type="project" value="UniProtKB-SubCell"/>
</dbReference>
<feature type="signal peptide" evidence="8">
    <location>
        <begin position="1"/>
        <end position="23"/>
    </location>
</feature>
<evidence type="ECO:0000313" key="10">
    <source>
        <dbReference type="Proteomes" id="UP001140513"/>
    </source>
</evidence>
<reference evidence="9" key="1">
    <citation type="submission" date="2022-10" db="EMBL/GenBank/DDBJ databases">
        <title>Tapping the CABI collections for fungal endophytes: first genome assemblies for Collariella, Neodidymelliopsis, Ascochyta clinopodiicola, Didymella pomorum, Didymosphaeria variabile, Neocosmospora piperis and Neocucurbitaria cava.</title>
        <authorList>
            <person name="Hill R."/>
        </authorList>
    </citation>
    <scope>NUCLEOTIDE SEQUENCE</scope>
    <source>
        <strain evidence="9">IMI 356815</strain>
    </source>
</reference>
<feature type="compositionally biased region" description="Acidic residues" evidence="6">
    <location>
        <begin position="388"/>
        <end position="397"/>
    </location>
</feature>
<feature type="transmembrane region" description="Helical" evidence="7">
    <location>
        <begin position="101"/>
        <end position="118"/>
    </location>
</feature>
<dbReference type="GeneID" id="80909399"/>
<name>A0A9W8XLT8_9PLEO</name>
<feature type="transmembrane region" description="Helical" evidence="7">
    <location>
        <begin position="265"/>
        <end position="286"/>
    </location>
</feature>
<feature type="transmembrane region" description="Helical" evidence="7">
    <location>
        <begin position="49"/>
        <end position="67"/>
    </location>
</feature>
<protein>
    <submittedName>
        <fullName evidence="9">Membrane protein tms1</fullName>
    </submittedName>
</protein>
<keyword evidence="4 7" id="KW-1133">Transmembrane helix</keyword>
<feature type="transmembrane region" description="Helical" evidence="7">
    <location>
        <begin position="307"/>
        <end position="325"/>
    </location>
</feature>
<comment type="caution">
    <text evidence="9">The sequence shown here is derived from an EMBL/GenBank/DDBJ whole genome shotgun (WGS) entry which is preliminary data.</text>
</comment>
<organism evidence="9 10">
    <name type="scientific">Didymosphaeria variabile</name>
    <dbReference type="NCBI Taxonomy" id="1932322"/>
    <lineage>
        <taxon>Eukaryota</taxon>
        <taxon>Fungi</taxon>
        <taxon>Dikarya</taxon>
        <taxon>Ascomycota</taxon>
        <taxon>Pezizomycotina</taxon>
        <taxon>Dothideomycetes</taxon>
        <taxon>Pleosporomycetidae</taxon>
        <taxon>Pleosporales</taxon>
        <taxon>Massarineae</taxon>
        <taxon>Didymosphaeriaceae</taxon>
        <taxon>Didymosphaeria</taxon>
    </lineage>
</organism>
<accession>A0A9W8XLT8</accession>
<dbReference type="AlphaFoldDB" id="A0A9W8XLT8"/>
<dbReference type="Proteomes" id="UP001140513">
    <property type="component" value="Unassembled WGS sequence"/>
</dbReference>
<dbReference type="PANTHER" id="PTHR10383:SF9">
    <property type="entry name" value="SERINE INCORPORATOR, ISOFORM F"/>
    <property type="match status" value="1"/>
</dbReference>
<keyword evidence="8" id="KW-0732">Signal</keyword>
<keyword evidence="10" id="KW-1185">Reference proteome</keyword>
<proteinExistence type="inferred from homology"/>
<dbReference type="InterPro" id="IPR005016">
    <property type="entry name" value="TDE1/TMS"/>
</dbReference>
<comment type="similarity">
    <text evidence="2">Belongs to the TDE1 family.</text>
</comment>
<feature type="compositionally biased region" description="Basic and acidic residues" evidence="6">
    <location>
        <begin position="398"/>
        <end position="408"/>
    </location>
</feature>
<feature type="chain" id="PRO_5040757607" evidence="8">
    <location>
        <begin position="24"/>
        <end position="655"/>
    </location>
</feature>
<feature type="transmembrane region" description="Helical" evidence="7">
    <location>
        <begin position="413"/>
        <end position="433"/>
    </location>
</feature>
<feature type="transmembrane region" description="Helical" evidence="7">
    <location>
        <begin position="166"/>
        <end position="186"/>
    </location>
</feature>
<feature type="transmembrane region" description="Helical" evidence="7">
    <location>
        <begin position="240"/>
        <end position="259"/>
    </location>
</feature>
<dbReference type="Pfam" id="PF03348">
    <property type="entry name" value="Serinc"/>
    <property type="match status" value="1"/>
</dbReference>
<evidence type="ECO:0000256" key="6">
    <source>
        <dbReference type="SAM" id="MobiDB-lite"/>
    </source>
</evidence>
<gene>
    <name evidence="9" type="primary">TMS1</name>
    <name evidence="9" type="ORF">N0V89_005869</name>
</gene>
<evidence type="ECO:0000256" key="4">
    <source>
        <dbReference type="ARBA" id="ARBA00022989"/>
    </source>
</evidence>
<feature type="region of interest" description="Disordered" evidence="6">
    <location>
        <begin position="377"/>
        <end position="408"/>
    </location>
</feature>
<evidence type="ECO:0000256" key="3">
    <source>
        <dbReference type="ARBA" id="ARBA00022692"/>
    </source>
</evidence>
<dbReference type="OrthoDB" id="5963193at2759"/>
<evidence type="ECO:0000256" key="1">
    <source>
        <dbReference type="ARBA" id="ARBA00004141"/>
    </source>
</evidence>
<evidence type="ECO:0000256" key="5">
    <source>
        <dbReference type="ARBA" id="ARBA00023136"/>
    </source>
</evidence>
<evidence type="ECO:0000256" key="2">
    <source>
        <dbReference type="ARBA" id="ARBA00006665"/>
    </source>
</evidence>
<comment type="subcellular location">
    <subcellularLocation>
        <location evidence="1">Membrane</location>
        <topology evidence="1">Multi-pass membrane protein</topology>
    </subcellularLocation>
</comment>
<dbReference type="PANTHER" id="PTHR10383">
    <property type="entry name" value="SERINE INCORPORATOR"/>
    <property type="match status" value="1"/>
</dbReference>
<evidence type="ECO:0000256" key="8">
    <source>
        <dbReference type="SAM" id="SignalP"/>
    </source>
</evidence>
<keyword evidence="5 7" id="KW-0472">Membrane</keyword>
<feature type="transmembrane region" description="Helical" evidence="7">
    <location>
        <begin position="138"/>
        <end position="159"/>
    </location>
</feature>
<evidence type="ECO:0000313" key="9">
    <source>
        <dbReference type="EMBL" id="KAJ4354136.1"/>
    </source>
</evidence>
<evidence type="ECO:0000256" key="7">
    <source>
        <dbReference type="SAM" id="Phobius"/>
    </source>
</evidence>
<dbReference type="EMBL" id="JAPEUX010000004">
    <property type="protein sequence ID" value="KAJ4354136.1"/>
    <property type="molecule type" value="Genomic_DNA"/>
</dbReference>
<feature type="transmembrane region" description="Helical" evidence="7">
    <location>
        <begin position="206"/>
        <end position="228"/>
    </location>
</feature>
<feature type="compositionally biased region" description="Low complexity" evidence="6">
    <location>
        <begin position="377"/>
        <end position="387"/>
    </location>
</feature>
<keyword evidence="3 7" id="KW-0812">Transmembrane</keyword>
<sequence>MGALLSIPMLALPSVGTLWGVAASCCGAATCSAVCGSCGGKCGNSIATRIAYALILLFNSIVSWIMLTDWAMKKLSHLTLDYVDIKCHGEQCYGYVAVQRINFALGFFHVIMAMMLIGVRSSKDGRAPIQNGFWAPKIIAWLAMVVLTFFIPNSFFIVWGNYFAMIGACLFLLIGLILLVDLAHNWAEYCQEKIEVTESRVWTGMLVGSALFMYLASFAMTVVMYIYFARSGCGMNQAAITINLILLLLSSIVSIHPAVQNVNPRAGLAQSAIVAIYCTYLTMSAVGMEPDDHQCNPLIRARGTRKATIIIGAIVTFVTVAYTTTRAATYGLALGAQGNSYGNGYSRVGTEDYEHGLVTQQPESRREMRAAALRAAVESGSLPASALDESDSDDEDEGPSKNPRDDERNATQYNYTLFHVIFFLSTTWVATLLTTNFDEKDMQNDFVPVGRTYWASWAKIISAWHTCPTKIFHEQILHLLAHSITTADRFHILGINMTRDHSGQLHAGTIGLFDDEDEIATTEARVEGRNALVKARQKKKDEKAKQRQHDGFWHIIGRAFGFRKKNVRDDDVLKPLCEAEANDGCAMRERSEGNRGARRSPVPEMYDQWEVDEELDSPFYEELGMVRIKAANGRDVKVVHKSQIRKDDVLDDYGE</sequence>
<dbReference type="RefSeq" id="XP_056071910.1">
    <property type="nucleotide sequence ID" value="XM_056214643.1"/>
</dbReference>